<evidence type="ECO:0000313" key="5">
    <source>
        <dbReference type="Proteomes" id="UP000725649"/>
    </source>
</evidence>
<keyword evidence="3" id="KW-0732">Signal</keyword>
<dbReference type="Proteomes" id="UP000725649">
    <property type="component" value="Unassembled WGS sequence"/>
</dbReference>
<dbReference type="AlphaFoldDB" id="A0A928DQB0"/>
<evidence type="ECO:0000256" key="3">
    <source>
        <dbReference type="SAM" id="SignalP"/>
    </source>
</evidence>
<keyword evidence="1" id="KW-0175">Coiled coil</keyword>
<feature type="signal peptide" evidence="3">
    <location>
        <begin position="1"/>
        <end position="20"/>
    </location>
</feature>
<protein>
    <recommendedName>
        <fullName evidence="6">Type IV pilus biogenesis protein PilP</fullName>
    </recommendedName>
</protein>
<feature type="chain" id="PRO_5037602352" description="Type IV pilus biogenesis protein PilP" evidence="3">
    <location>
        <begin position="21"/>
        <end position="282"/>
    </location>
</feature>
<sequence length="282" mass="30610">MRKLSMLILTGLLAAPFVSAQQAVAPEMPAFEIAEETEVAVAAAPAPVEVAPAPVAEVVPAPKPAPAKKRARRSSRRRKASANANLTGTVAPEAKKALDAQAEVSVSPAKAPVAKGQTGNAALEADIAVATANTDNTPGEGAVAPREPVAENAQPVEAPRVVFNPITRRDPMLSPDDFLILQYREQQRLAAERAARERAEAEERRRREEAERLRQLELARLKDPTREVRHRIHIGGIIGKEVFIGSKVYTIGNRVLGAKIVEVRPDEVVFSYKGHKFVRRMK</sequence>
<feature type="region of interest" description="Disordered" evidence="2">
    <location>
        <begin position="60"/>
        <end position="85"/>
    </location>
</feature>
<evidence type="ECO:0000256" key="1">
    <source>
        <dbReference type="SAM" id="Coils"/>
    </source>
</evidence>
<name>A0A928DQB0_9BACT</name>
<reference evidence="4" key="1">
    <citation type="submission" date="2019-04" db="EMBL/GenBank/DDBJ databases">
        <title>Evolution of Biomass-Degrading Anaerobic Consortia Revealed by Metagenomics.</title>
        <authorList>
            <person name="Peng X."/>
        </authorList>
    </citation>
    <scope>NUCLEOTIDE SEQUENCE</scope>
    <source>
        <strain evidence="4">SIG66</strain>
    </source>
</reference>
<evidence type="ECO:0000256" key="2">
    <source>
        <dbReference type="SAM" id="MobiDB-lite"/>
    </source>
</evidence>
<evidence type="ECO:0008006" key="6">
    <source>
        <dbReference type="Google" id="ProtNLM"/>
    </source>
</evidence>
<feature type="compositionally biased region" description="Basic residues" evidence="2">
    <location>
        <begin position="66"/>
        <end position="80"/>
    </location>
</feature>
<organism evidence="4 5">
    <name type="scientific">Candidatus Avelusimicrobium gallicola</name>
    <dbReference type="NCBI Taxonomy" id="2562704"/>
    <lineage>
        <taxon>Bacteria</taxon>
        <taxon>Pseudomonadati</taxon>
        <taxon>Elusimicrobiota</taxon>
        <taxon>Elusimicrobia</taxon>
        <taxon>Elusimicrobiales</taxon>
        <taxon>Elusimicrobiaceae</taxon>
        <taxon>Candidatus Avelusimicrobium</taxon>
    </lineage>
</organism>
<proteinExistence type="predicted"/>
<evidence type="ECO:0000313" key="4">
    <source>
        <dbReference type="EMBL" id="MBE6421191.1"/>
    </source>
</evidence>
<comment type="caution">
    <text evidence="4">The sequence shown here is derived from an EMBL/GenBank/DDBJ whole genome shotgun (WGS) entry which is preliminary data.</text>
</comment>
<accession>A0A928DQB0</accession>
<dbReference type="EMBL" id="SUVG01000004">
    <property type="protein sequence ID" value="MBE6421191.1"/>
    <property type="molecule type" value="Genomic_DNA"/>
</dbReference>
<feature type="coiled-coil region" evidence="1">
    <location>
        <begin position="184"/>
        <end position="219"/>
    </location>
</feature>
<gene>
    <name evidence="4" type="ORF">E7027_03545</name>
</gene>